<dbReference type="EMBL" id="BNJK01000001">
    <property type="protein sequence ID" value="GHO90802.1"/>
    <property type="molecule type" value="Genomic_DNA"/>
</dbReference>
<dbReference type="AlphaFoldDB" id="A0A8J3MYD9"/>
<sequence length="56" mass="6596">MLKLVKLYSFFVHKAEEIDGILLASGKRIEIEEQSKKRMIQKREDSGSFGEYLEYI</sequence>
<dbReference type="Proteomes" id="UP000597444">
    <property type="component" value="Unassembled WGS sequence"/>
</dbReference>
<keyword evidence="2" id="KW-1185">Reference proteome</keyword>
<gene>
    <name evidence="1" type="ORF">KSF_008500</name>
</gene>
<proteinExistence type="predicted"/>
<protein>
    <submittedName>
        <fullName evidence="1">Uncharacterized protein</fullName>
    </submittedName>
</protein>
<evidence type="ECO:0000313" key="2">
    <source>
        <dbReference type="Proteomes" id="UP000597444"/>
    </source>
</evidence>
<organism evidence="1 2">
    <name type="scientific">Reticulibacter mediterranei</name>
    <dbReference type="NCBI Taxonomy" id="2778369"/>
    <lineage>
        <taxon>Bacteria</taxon>
        <taxon>Bacillati</taxon>
        <taxon>Chloroflexota</taxon>
        <taxon>Ktedonobacteria</taxon>
        <taxon>Ktedonobacterales</taxon>
        <taxon>Reticulibacteraceae</taxon>
        <taxon>Reticulibacter</taxon>
    </lineage>
</organism>
<comment type="caution">
    <text evidence="1">The sequence shown here is derived from an EMBL/GenBank/DDBJ whole genome shotgun (WGS) entry which is preliminary data.</text>
</comment>
<name>A0A8J3MYD9_9CHLR</name>
<reference evidence="1" key="1">
    <citation type="submission" date="2020-10" db="EMBL/GenBank/DDBJ databases">
        <title>Taxonomic study of unclassified bacteria belonging to the class Ktedonobacteria.</title>
        <authorList>
            <person name="Yabe S."/>
            <person name="Wang C.M."/>
            <person name="Zheng Y."/>
            <person name="Sakai Y."/>
            <person name="Cavaletti L."/>
            <person name="Monciardini P."/>
            <person name="Donadio S."/>
        </authorList>
    </citation>
    <scope>NUCLEOTIDE SEQUENCE</scope>
    <source>
        <strain evidence="1">ID150040</strain>
    </source>
</reference>
<accession>A0A8J3MYD9</accession>
<evidence type="ECO:0000313" key="1">
    <source>
        <dbReference type="EMBL" id="GHO90802.1"/>
    </source>
</evidence>